<feature type="transmembrane region" description="Helical" evidence="1">
    <location>
        <begin position="77"/>
        <end position="99"/>
    </location>
</feature>
<comment type="caution">
    <text evidence="2">The sequence shown here is derived from an EMBL/GenBank/DDBJ whole genome shotgun (WGS) entry which is preliminary data.</text>
</comment>
<dbReference type="EMBL" id="SPHZ02000002">
    <property type="protein sequence ID" value="KAF0928408.1"/>
    <property type="molecule type" value="Genomic_DNA"/>
</dbReference>
<evidence type="ECO:0000256" key="1">
    <source>
        <dbReference type="SAM" id="Phobius"/>
    </source>
</evidence>
<accession>A0A6G1EUT1</accession>
<keyword evidence="1" id="KW-1133">Transmembrane helix</keyword>
<evidence type="ECO:0000313" key="2">
    <source>
        <dbReference type="EMBL" id="KAF0928408.1"/>
    </source>
</evidence>
<evidence type="ECO:0000313" key="3">
    <source>
        <dbReference type="Proteomes" id="UP000479710"/>
    </source>
</evidence>
<proteinExistence type="predicted"/>
<keyword evidence="1" id="KW-0472">Membrane</keyword>
<reference evidence="2 3" key="1">
    <citation type="submission" date="2019-11" db="EMBL/GenBank/DDBJ databases">
        <title>Whole genome sequence of Oryza granulata.</title>
        <authorList>
            <person name="Li W."/>
        </authorList>
    </citation>
    <scope>NUCLEOTIDE SEQUENCE [LARGE SCALE GENOMIC DNA]</scope>
    <source>
        <strain evidence="3">cv. Menghai</strain>
        <tissue evidence="2">Leaf</tissue>
    </source>
</reference>
<keyword evidence="3" id="KW-1185">Reference proteome</keyword>
<dbReference type="AlphaFoldDB" id="A0A6G1EUT1"/>
<name>A0A6G1EUT1_9ORYZ</name>
<dbReference type="Proteomes" id="UP000479710">
    <property type="component" value="Unassembled WGS sequence"/>
</dbReference>
<gene>
    <name evidence="2" type="ORF">E2562_003226</name>
</gene>
<sequence>MEKQKAAPDAPLLLAQRCSRVSLLSSLRQPRAALLATTPWSSSAAASELRDAGLLSTELAEARREATRHAVTSGAEVLLVLSLVPVLLLLGFLTAAAVAA</sequence>
<protein>
    <submittedName>
        <fullName evidence="2">Uncharacterized protein</fullName>
    </submittedName>
</protein>
<keyword evidence="1" id="KW-0812">Transmembrane</keyword>
<organism evidence="2 3">
    <name type="scientific">Oryza meyeriana var. granulata</name>
    <dbReference type="NCBI Taxonomy" id="110450"/>
    <lineage>
        <taxon>Eukaryota</taxon>
        <taxon>Viridiplantae</taxon>
        <taxon>Streptophyta</taxon>
        <taxon>Embryophyta</taxon>
        <taxon>Tracheophyta</taxon>
        <taxon>Spermatophyta</taxon>
        <taxon>Magnoliopsida</taxon>
        <taxon>Liliopsida</taxon>
        <taxon>Poales</taxon>
        <taxon>Poaceae</taxon>
        <taxon>BOP clade</taxon>
        <taxon>Oryzoideae</taxon>
        <taxon>Oryzeae</taxon>
        <taxon>Oryzinae</taxon>
        <taxon>Oryza</taxon>
        <taxon>Oryza meyeriana</taxon>
    </lineage>
</organism>